<evidence type="ECO:0000256" key="1">
    <source>
        <dbReference type="SAM" id="MobiDB-lite"/>
    </source>
</evidence>
<evidence type="ECO:0000259" key="2">
    <source>
        <dbReference type="PROSITE" id="PS51184"/>
    </source>
</evidence>
<reference evidence="3" key="1">
    <citation type="submission" date="2023-08" db="EMBL/GenBank/DDBJ databases">
        <authorList>
            <person name="Chen Y."/>
            <person name="Shah S."/>
            <person name="Dougan E. K."/>
            <person name="Thang M."/>
            <person name="Chan C."/>
        </authorList>
    </citation>
    <scope>NUCLEOTIDE SEQUENCE</scope>
</reference>
<feature type="region of interest" description="Disordered" evidence="1">
    <location>
        <begin position="181"/>
        <end position="213"/>
    </location>
</feature>
<dbReference type="Gene3D" id="2.60.120.650">
    <property type="entry name" value="Cupin"/>
    <property type="match status" value="1"/>
</dbReference>
<feature type="region of interest" description="Disordered" evidence="1">
    <location>
        <begin position="63"/>
        <end position="97"/>
    </location>
</feature>
<dbReference type="PROSITE" id="PS51184">
    <property type="entry name" value="JMJC"/>
    <property type="match status" value="1"/>
</dbReference>
<dbReference type="InterPro" id="IPR050910">
    <property type="entry name" value="JMJD6_ArgDemeth/LysHydrox"/>
</dbReference>
<accession>A0AA36HVQ7</accession>
<feature type="compositionally biased region" description="Pro residues" evidence="1">
    <location>
        <begin position="197"/>
        <end position="207"/>
    </location>
</feature>
<dbReference type="EMBL" id="CAUJNA010000353">
    <property type="protein sequence ID" value="CAJ1375966.1"/>
    <property type="molecule type" value="Genomic_DNA"/>
</dbReference>
<dbReference type="PANTHER" id="PTHR12480">
    <property type="entry name" value="ARGININE DEMETHYLASE AND LYSYL-HYDROXYLASE JMJD"/>
    <property type="match status" value="1"/>
</dbReference>
<name>A0AA36HVQ7_9DINO</name>
<dbReference type="Pfam" id="PF13621">
    <property type="entry name" value="Cupin_8"/>
    <property type="match status" value="1"/>
</dbReference>
<feature type="region of interest" description="Disordered" evidence="1">
    <location>
        <begin position="618"/>
        <end position="640"/>
    </location>
</feature>
<dbReference type="AlphaFoldDB" id="A0AA36HVQ7"/>
<dbReference type="InterPro" id="IPR041667">
    <property type="entry name" value="Cupin_8"/>
</dbReference>
<organism evidence="3 4">
    <name type="scientific">Effrenium voratum</name>
    <dbReference type="NCBI Taxonomy" id="2562239"/>
    <lineage>
        <taxon>Eukaryota</taxon>
        <taxon>Sar</taxon>
        <taxon>Alveolata</taxon>
        <taxon>Dinophyceae</taxon>
        <taxon>Suessiales</taxon>
        <taxon>Symbiodiniaceae</taxon>
        <taxon>Effrenium</taxon>
    </lineage>
</organism>
<dbReference type="SUPFAM" id="SSF51197">
    <property type="entry name" value="Clavaminate synthase-like"/>
    <property type="match status" value="1"/>
</dbReference>
<dbReference type="PRINTS" id="PR01217">
    <property type="entry name" value="PRICHEXTENSN"/>
</dbReference>
<feature type="region of interest" description="Disordered" evidence="1">
    <location>
        <begin position="130"/>
        <end position="152"/>
    </location>
</feature>
<dbReference type="InterPro" id="IPR003347">
    <property type="entry name" value="JmjC_dom"/>
</dbReference>
<evidence type="ECO:0000313" key="4">
    <source>
        <dbReference type="Proteomes" id="UP001178507"/>
    </source>
</evidence>
<keyword evidence="4" id="KW-1185">Reference proteome</keyword>
<comment type="caution">
    <text evidence="3">The sequence shown here is derived from an EMBL/GenBank/DDBJ whole genome shotgun (WGS) entry which is preliminary data.</text>
</comment>
<gene>
    <name evidence="3" type="ORF">EVOR1521_LOCUS5144</name>
</gene>
<feature type="compositionally biased region" description="Pro residues" evidence="1">
    <location>
        <begin position="138"/>
        <end position="148"/>
    </location>
</feature>
<proteinExistence type="predicted"/>
<protein>
    <recommendedName>
        <fullName evidence="2">JmjC domain-containing protein</fullName>
    </recommendedName>
</protein>
<dbReference type="Proteomes" id="UP001178507">
    <property type="component" value="Unassembled WGS sequence"/>
</dbReference>
<evidence type="ECO:0000313" key="3">
    <source>
        <dbReference type="EMBL" id="CAJ1375966.1"/>
    </source>
</evidence>
<feature type="compositionally biased region" description="Pro residues" evidence="1">
    <location>
        <begin position="70"/>
        <end position="92"/>
    </location>
</feature>
<sequence>MKNTMSLAECPGTYRKRIVELYAIYKPDNVMKVDYLLEKYRGQEEFLYRSICQKYDVDPLRWPQTQPSALPSPLPSQPLPLPPPPPPAPSPGIAPWAAQSHMPLPAVTTRAKMPPSPGPPSLVPTATRAGIGFTPATPATPGPVPAPASTPARQKHEVFEWDPATGKMVATTVEIDSDFGMAQAPSPEEQTNASHPMPLPPPPPPPQASQAVATANDEYDPFAAGAEPEPEPKRPLDLVPPACAFTAVNGAWWEDLNPWAPKSWTGRKGTSLGPEYELGSGELQRYVTKVDIMDFSLELFESQFRHQQPVVVMGLMKDWPATSEWTWQKLTDVKGKYRDFQLEKHLNHYFSTHSKNENLFFENLILESPFSEDCPFGSVTQQGDGPKKVLGRNFLPRLNQAWSEARDRAMQEGLLEGDFAESSQGFIIASPAGAGGMLHRDPDSTAYWNALVHGRKRWMFLRPEELTSLAEAIVTKGLAQEVANLTSPPTVHVKETARQVKKLLKQLPAISWFGRLLPLLQKAHVDFARQEAMVQAGELVYGPPEVWHIALALEDSICCSEQLIDEGNLLRFVKDEGQDYEPSFAYLGCEAGKRHWPGIMAPLASFCREAERDLRREARLQRPKTGADTCSDSSCAADAK</sequence>
<feature type="domain" description="JmjC" evidence="2">
    <location>
        <begin position="396"/>
        <end position="580"/>
    </location>
</feature>